<reference evidence="3 4" key="1">
    <citation type="submission" date="2015-03" db="EMBL/GenBank/DDBJ databases">
        <title>RNA-seq based gene annotation and comparative genomics of four Zymoseptoria species reveal species-specific pathogenicity related genes and transposable element activity.</title>
        <authorList>
            <person name="Grandaubert J."/>
            <person name="Bhattacharyya A."/>
            <person name="Stukenbrock E.H."/>
        </authorList>
    </citation>
    <scope>NUCLEOTIDE SEQUENCE [LARGE SCALE GENOMIC DNA]</scope>
    <source>
        <strain evidence="3 4">Zb18110</strain>
    </source>
</reference>
<comment type="caution">
    <text evidence="3">The sequence shown here is derived from an EMBL/GenBank/DDBJ whole genome shotgun (WGS) entry which is preliminary data.</text>
</comment>
<dbReference type="PANTHER" id="PTHR10900:SF77">
    <property type="entry name" value="FI19380P1"/>
    <property type="match status" value="1"/>
</dbReference>
<evidence type="ECO:0000259" key="2">
    <source>
        <dbReference type="PROSITE" id="PS50213"/>
    </source>
</evidence>
<dbReference type="EMBL" id="LAFY01000421">
    <property type="protein sequence ID" value="KJX98175.1"/>
    <property type="molecule type" value="Genomic_DNA"/>
</dbReference>
<dbReference type="SUPFAM" id="SSF82153">
    <property type="entry name" value="FAS1 domain"/>
    <property type="match status" value="2"/>
</dbReference>
<feature type="domain" description="FAS1" evidence="2">
    <location>
        <begin position="30"/>
        <end position="188"/>
    </location>
</feature>
<gene>
    <name evidence="3" type="ORF">TI39_contig429g00031</name>
</gene>
<keyword evidence="4" id="KW-1185">Reference proteome</keyword>
<proteinExistence type="predicted"/>
<dbReference type="STRING" id="1047168.A0A0F4GPP9"/>
<evidence type="ECO:0000256" key="1">
    <source>
        <dbReference type="SAM" id="SignalP"/>
    </source>
</evidence>
<dbReference type="Gene3D" id="2.30.180.10">
    <property type="entry name" value="FAS1 domain"/>
    <property type="match status" value="2"/>
</dbReference>
<dbReference type="PROSITE" id="PS50213">
    <property type="entry name" value="FAS1"/>
    <property type="match status" value="1"/>
</dbReference>
<feature type="chain" id="PRO_5002469080" description="FAS1 domain-containing protein" evidence="1">
    <location>
        <begin position="22"/>
        <end position="350"/>
    </location>
</feature>
<dbReference type="InterPro" id="IPR000782">
    <property type="entry name" value="FAS1_domain"/>
</dbReference>
<organism evidence="3 4">
    <name type="scientific">Zymoseptoria brevis</name>
    <dbReference type="NCBI Taxonomy" id="1047168"/>
    <lineage>
        <taxon>Eukaryota</taxon>
        <taxon>Fungi</taxon>
        <taxon>Dikarya</taxon>
        <taxon>Ascomycota</taxon>
        <taxon>Pezizomycotina</taxon>
        <taxon>Dothideomycetes</taxon>
        <taxon>Dothideomycetidae</taxon>
        <taxon>Mycosphaerellales</taxon>
        <taxon>Mycosphaerellaceae</taxon>
        <taxon>Zymoseptoria</taxon>
    </lineage>
</organism>
<evidence type="ECO:0000313" key="3">
    <source>
        <dbReference type="EMBL" id="KJX98175.1"/>
    </source>
</evidence>
<dbReference type="InterPro" id="IPR036378">
    <property type="entry name" value="FAS1_dom_sf"/>
</dbReference>
<keyword evidence="1" id="KW-0732">Signal</keyword>
<dbReference type="Pfam" id="PF02469">
    <property type="entry name" value="Fasciclin"/>
    <property type="match status" value="1"/>
</dbReference>
<protein>
    <recommendedName>
        <fullName evidence="2">FAS1 domain-containing protein</fullName>
    </recommendedName>
</protein>
<evidence type="ECO:0000313" key="4">
    <source>
        <dbReference type="Proteomes" id="UP000033647"/>
    </source>
</evidence>
<accession>A0A0F4GPP9</accession>
<name>A0A0F4GPP9_9PEZI</name>
<dbReference type="OrthoDB" id="286301at2759"/>
<dbReference type="Proteomes" id="UP000033647">
    <property type="component" value="Unassembled WGS sequence"/>
</dbReference>
<dbReference type="InterPro" id="IPR050904">
    <property type="entry name" value="Adhesion/Biosynth-related"/>
</dbReference>
<sequence>MNSILHLSLLLCSLWSHTTQAAPAASGQAQDPVLTTVKNTPDLSTFYSLILSTGGDSGKPGPELEERFNDLKQGLKYTVLAPTNEAFANVDPAVLEELKTPKLFGFLHSLLLDHILPGDIQDPSSTTVNAIGGFAFTFDAQGGIKTNEGLNSSETPRETQAHLIRDADSQYERIAAGNGAVFKIDRFVDSYVTYLGEQHPSDSGDFPAIEKQSGTMADIISKDADFSQLYEILNQTDPAFLERLSLSAQEGSPSKNAIYLAPNNAAFAVLPPVAISKSEQPSNSDLVNHLLQAGFGELAADSRTVNILNGLNVTLAGGRASNARIDRRLCVDNGCVWATGRWIDPVFGKF</sequence>
<feature type="signal peptide" evidence="1">
    <location>
        <begin position="1"/>
        <end position="21"/>
    </location>
</feature>
<dbReference type="AlphaFoldDB" id="A0A0F4GPP9"/>
<dbReference type="PANTHER" id="PTHR10900">
    <property type="entry name" value="PERIOSTIN-RELATED"/>
    <property type="match status" value="1"/>
</dbReference>